<evidence type="ECO:0000313" key="4">
    <source>
        <dbReference type="EMBL" id="KZS38970.1"/>
    </source>
</evidence>
<evidence type="ECO:0000259" key="3">
    <source>
        <dbReference type="Pfam" id="PF23598"/>
    </source>
</evidence>
<keyword evidence="5" id="KW-1185">Reference proteome</keyword>
<proteinExistence type="predicted"/>
<dbReference type="InterPro" id="IPR055414">
    <property type="entry name" value="LRR_R13L4/SHOC2-like"/>
</dbReference>
<evidence type="ECO:0000256" key="2">
    <source>
        <dbReference type="ARBA" id="ARBA00022737"/>
    </source>
</evidence>
<dbReference type="Proteomes" id="UP000076715">
    <property type="component" value="Unassembled WGS sequence"/>
</dbReference>
<dbReference type="Gene3D" id="3.80.10.10">
    <property type="entry name" value="Ribonuclease Inhibitor"/>
    <property type="match status" value="1"/>
</dbReference>
<dbReference type="EMBL" id="LQRT01000036">
    <property type="protein sequence ID" value="KZS38970.1"/>
    <property type="molecule type" value="Genomic_DNA"/>
</dbReference>
<feature type="domain" description="Disease resistance R13L4/SHOC-2-like LRR" evidence="3">
    <location>
        <begin position="104"/>
        <end position="198"/>
    </location>
</feature>
<organism evidence="4 5">
    <name type="scientific">Aquimarina aggregata</name>
    <dbReference type="NCBI Taxonomy" id="1642818"/>
    <lineage>
        <taxon>Bacteria</taxon>
        <taxon>Pseudomonadati</taxon>
        <taxon>Bacteroidota</taxon>
        <taxon>Flavobacteriia</taxon>
        <taxon>Flavobacteriales</taxon>
        <taxon>Flavobacteriaceae</taxon>
        <taxon>Aquimarina</taxon>
    </lineage>
</organism>
<dbReference type="AlphaFoldDB" id="A0A162Y7C0"/>
<dbReference type="InterPro" id="IPR001611">
    <property type="entry name" value="Leu-rich_rpt"/>
</dbReference>
<reference evidence="4 5" key="1">
    <citation type="submission" date="2016-01" db="EMBL/GenBank/DDBJ databases">
        <title>The draft genome sequence of Aquimarina sp. RZW4-3-2.</title>
        <authorList>
            <person name="Wang Y."/>
        </authorList>
    </citation>
    <scope>NUCLEOTIDE SEQUENCE [LARGE SCALE GENOMIC DNA]</scope>
    <source>
        <strain evidence="4 5">RZW4-3-2</strain>
    </source>
</reference>
<dbReference type="RefSeq" id="WP_066317846.1">
    <property type="nucleotide sequence ID" value="NZ_LQRT01000036.1"/>
</dbReference>
<dbReference type="PANTHER" id="PTHR48051:SF13">
    <property type="entry name" value="LEUCINE-RICH REPEAT-CONTAINING PROTEIN 30"/>
    <property type="match status" value="1"/>
</dbReference>
<dbReference type="PANTHER" id="PTHR48051">
    <property type="match status" value="1"/>
</dbReference>
<comment type="caution">
    <text evidence="4">The sequence shown here is derived from an EMBL/GenBank/DDBJ whole genome shotgun (WGS) entry which is preliminary data.</text>
</comment>
<name>A0A162Y7C0_9FLAO</name>
<dbReference type="PROSITE" id="PS51450">
    <property type="entry name" value="LRR"/>
    <property type="match status" value="1"/>
</dbReference>
<dbReference type="OrthoDB" id="1160883at2"/>
<dbReference type="Pfam" id="PF00560">
    <property type="entry name" value="LRR_1"/>
    <property type="match status" value="1"/>
</dbReference>
<sequence length="291" mass="33532">MNLKNNEPYYFYNPFLRSSESIDIIKTINGKKEKKQISGHQFTNEKDIKYLELDSIDLKMSNLLHSYLISIAEKEWIDTISTNGLREEFSLSKALKNPDSVYKLNLRRKRISSIPPEIGKLKNLEVLIISGSTVKFLPNEIEECKNLKSIIANSSGLEEIPATLGNLKHLRTLKLGHCSLKSIPKEIGNIESLWHLSIGGNNIKYVPKELSKLKNLTWLDLSNNPLEEFPDCILEMENLKRFWFFGNSVNEIPFEIKNLKYLDHIRLNKTNVINIDSLSSIMPEVMFLHND</sequence>
<keyword evidence="2" id="KW-0677">Repeat</keyword>
<dbReference type="SMART" id="SM00369">
    <property type="entry name" value="LRR_TYP"/>
    <property type="match status" value="3"/>
</dbReference>
<dbReference type="SUPFAM" id="SSF52058">
    <property type="entry name" value="L domain-like"/>
    <property type="match status" value="1"/>
</dbReference>
<dbReference type="InterPro" id="IPR050216">
    <property type="entry name" value="LRR_domain-containing"/>
</dbReference>
<dbReference type="InterPro" id="IPR003591">
    <property type="entry name" value="Leu-rich_rpt_typical-subtyp"/>
</dbReference>
<dbReference type="Pfam" id="PF23598">
    <property type="entry name" value="LRR_14"/>
    <property type="match status" value="1"/>
</dbReference>
<keyword evidence="1" id="KW-0433">Leucine-rich repeat</keyword>
<protein>
    <recommendedName>
        <fullName evidence="3">Disease resistance R13L4/SHOC-2-like LRR domain-containing protein</fullName>
    </recommendedName>
</protein>
<evidence type="ECO:0000313" key="5">
    <source>
        <dbReference type="Proteomes" id="UP000076715"/>
    </source>
</evidence>
<gene>
    <name evidence="4" type="ORF">AWE51_25860</name>
</gene>
<evidence type="ECO:0000256" key="1">
    <source>
        <dbReference type="ARBA" id="ARBA00022614"/>
    </source>
</evidence>
<dbReference type="InterPro" id="IPR032675">
    <property type="entry name" value="LRR_dom_sf"/>
</dbReference>
<accession>A0A162Y7C0</accession>
<dbReference type="GO" id="GO:0005737">
    <property type="term" value="C:cytoplasm"/>
    <property type="evidence" value="ECO:0007669"/>
    <property type="project" value="TreeGrafter"/>
</dbReference>